<dbReference type="Pfam" id="PF12089">
    <property type="entry name" value="DUF3566"/>
    <property type="match status" value="1"/>
</dbReference>
<keyword evidence="2" id="KW-0812">Transmembrane</keyword>
<evidence type="ECO:0000256" key="2">
    <source>
        <dbReference type="SAM" id="Phobius"/>
    </source>
</evidence>
<evidence type="ECO:0000313" key="4">
    <source>
        <dbReference type="EMBL" id="QAY64898.1"/>
    </source>
</evidence>
<dbReference type="AlphaFoldDB" id="A0A4P6F3F0"/>
<feature type="region of interest" description="Disordered" evidence="1">
    <location>
        <begin position="12"/>
        <end position="31"/>
    </location>
</feature>
<organism evidence="4 5">
    <name type="scientific">Xylanimonas allomyrinae</name>
    <dbReference type="NCBI Taxonomy" id="2509459"/>
    <lineage>
        <taxon>Bacteria</taxon>
        <taxon>Bacillati</taxon>
        <taxon>Actinomycetota</taxon>
        <taxon>Actinomycetes</taxon>
        <taxon>Micrococcales</taxon>
        <taxon>Promicromonosporaceae</taxon>
        <taxon>Xylanimonas</taxon>
    </lineage>
</organism>
<evidence type="ECO:0000313" key="5">
    <source>
        <dbReference type="Proteomes" id="UP000291758"/>
    </source>
</evidence>
<dbReference type="EMBL" id="CP035495">
    <property type="protein sequence ID" value="QAY64898.1"/>
    <property type="molecule type" value="Genomic_DNA"/>
</dbReference>
<reference evidence="4 5" key="1">
    <citation type="submission" date="2019-01" db="EMBL/GenBank/DDBJ databases">
        <title>Genome sequencing of strain 2JSPR-7.</title>
        <authorList>
            <person name="Heo J."/>
            <person name="Kim S.-J."/>
            <person name="Kim J.-S."/>
            <person name="Hong S.-B."/>
            <person name="Kwon S.-W."/>
        </authorList>
    </citation>
    <scope>NUCLEOTIDE SEQUENCE [LARGE SCALE GENOMIC DNA]</scope>
    <source>
        <strain evidence="4 5">2JSPR-7</strain>
    </source>
</reference>
<keyword evidence="5" id="KW-1185">Reference proteome</keyword>
<sequence>MHYDVGGVRLTPDGAAASGQGAPAGAAARPGGPQIAPLSGAAGPRRVRLTVSRVDPWSVMKLAFLLAVAIGIMMVVAATVFWYVVDGLGVFDSIQQFVNQVVGEQTDFDITQFVAVDRFVSLATLIAVVNVVLLTALATIMALLYNITAALVGGMHVTLTDD</sequence>
<feature type="compositionally biased region" description="Low complexity" evidence="1">
    <location>
        <begin position="14"/>
        <end position="31"/>
    </location>
</feature>
<proteinExistence type="predicted"/>
<feature type="domain" description="DUF3566" evidence="3">
    <location>
        <begin position="44"/>
        <end position="161"/>
    </location>
</feature>
<feature type="transmembrane region" description="Helical" evidence="2">
    <location>
        <begin position="62"/>
        <end position="85"/>
    </location>
</feature>
<evidence type="ECO:0000256" key="1">
    <source>
        <dbReference type="SAM" id="MobiDB-lite"/>
    </source>
</evidence>
<evidence type="ECO:0000259" key="3">
    <source>
        <dbReference type="Pfam" id="PF12089"/>
    </source>
</evidence>
<dbReference type="KEGG" id="xyl:ET495_13040"/>
<keyword evidence="2" id="KW-1133">Transmembrane helix</keyword>
<protein>
    <submittedName>
        <fullName evidence="4">DUF3566 domain-containing protein</fullName>
    </submittedName>
</protein>
<gene>
    <name evidence="4" type="ORF">ET495_13040</name>
</gene>
<dbReference type="OrthoDB" id="3240216at2"/>
<dbReference type="Proteomes" id="UP000291758">
    <property type="component" value="Chromosome"/>
</dbReference>
<keyword evidence="2" id="KW-0472">Membrane</keyword>
<dbReference type="InterPro" id="IPR021949">
    <property type="entry name" value="DUF3566_TM"/>
</dbReference>
<feature type="transmembrane region" description="Helical" evidence="2">
    <location>
        <begin position="119"/>
        <end position="145"/>
    </location>
</feature>
<accession>A0A4P6F3F0</accession>
<name>A0A4P6F3F0_9MICO</name>